<dbReference type="PROSITE" id="PS51903">
    <property type="entry name" value="CLP_R"/>
    <property type="match status" value="1"/>
</dbReference>
<keyword evidence="4" id="KW-1185">Reference proteome</keyword>
<dbReference type="Pfam" id="PF02861">
    <property type="entry name" value="Clp_N"/>
    <property type="match status" value="1"/>
</dbReference>
<comment type="caution">
    <text evidence="3">The sequence shown here is derived from an EMBL/GenBank/DDBJ whole genome shotgun (WGS) entry which is preliminary data.</text>
</comment>
<dbReference type="Proteomes" id="UP000321049">
    <property type="component" value="Unassembled WGS sequence"/>
</dbReference>
<dbReference type="SUPFAM" id="SSF81923">
    <property type="entry name" value="Double Clp-N motif"/>
    <property type="match status" value="2"/>
</dbReference>
<dbReference type="InterPro" id="IPR036628">
    <property type="entry name" value="Clp_N_dom_sf"/>
</dbReference>
<protein>
    <recommendedName>
        <fullName evidence="2">Clp R domain-containing protein</fullName>
    </recommendedName>
</protein>
<dbReference type="OrthoDB" id="3628183at2"/>
<accession>A0A511JFG6</accession>
<proteinExistence type="predicted"/>
<evidence type="ECO:0000313" key="3">
    <source>
        <dbReference type="EMBL" id="GEL96720.1"/>
    </source>
</evidence>
<dbReference type="Gene3D" id="1.10.1780.10">
    <property type="entry name" value="Clp, N-terminal domain"/>
    <property type="match status" value="1"/>
</dbReference>
<feature type="domain" description="Clp R" evidence="2">
    <location>
        <begin position="2"/>
        <end position="152"/>
    </location>
</feature>
<name>A0A511JFG6_9CELL</name>
<evidence type="ECO:0000259" key="2">
    <source>
        <dbReference type="PROSITE" id="PS51903"/>
    </source>
</evidence>
<keyword evidence="1" id="KW-0677">Repeat</keyword>
<gene>
    <name evidence="3" type="ORF">CTE05_02670</name>
</gene>
<evidence type="ECO:0000256" key="1">
    <source>
        <dbReference type="PROSITE-ProRule" id="PRU01251"/>
    </source>
</evidence>
<evidence type="ECO:0000313" key="4">
    <source>
        <dbReference type="Proteomes" id="UP000321049"/>
    </source>
</evidence>
<organism evidence="3 4">
    <name type="scientific">Cellulomonas terrae</name>
    <dbReference type="NCBI Taxonomy" id="311234"/>
    <lineage>
        <taxon>Bacteria</taxon>
        <taxon>Bacillati</taxon>
        <taxon>Actinomycetota</taxon>
        <taxon>Actinomycetes</taxon>
        <taxon>Micrococcales</taxon>
        <taxon>Cellulomonadaceae</taxon>
        <taxon>Cellulomonas</taxon>
    </lineage>
</organism>
<dbReference type="InterPro" id="IPR004176">
    <property type="entry name" value="Clp_R_N"/>
</dbReference>
<reference evidence="3 4" key="1">
    <citation type="submission" date="2019-07" db="EMBL/GenBank/DDBJ databases">
        <title>Whole genome shotgun sequence of Cellulomonas terrae NBRC 100819.</title>
        <authorList>
            <person name="Hosoyama A."/>
            <person name="Uohara A."/>
            <person name="Ohji S."/>
            <person name="Ichikawa N."/>
        </authorList>
    </citation>
    <scope>NUCLEOTIDE SEQUENCE [LARGE SCALE GENOMIC DNA]</scope>
    <source>
        <strain evidence="3 4">NBRC 100819</strain>
    </source>
</reference>
<dbReference type="EMBL" id="BJWH01000001">
    <property type="protein sequence ID" value="GEL96720.1"/>
    <property type="molecule type" value="Genomic_DNA"/>
</dbReference>
<sequence length="152" mass="16185">MFDRLTPAARAAVAAGDDEAALRGDRRVGTDHLLLGLLHDREIADLVGVDVETARSRLRALDETALAALGITSPDLGGAVAISRRSARQPTSGFRAVLPLAYTLAANERARRVTPRHLLLALLTRDEPDPAATLLAALEVRPADVRARAART</sequence>
<dbReference type="AlphaFoldDB" id="A0A511JFG6"/>
<dbReference type="RefSeq" id="WP_146844306.1">
    <property type="nucleotide sequence ID" value="NZ_BJWH01000001.1"/>
</dbReference>